<sequence length="190" mass="20102">MVGAGPRGPVWALGGAYTPSAHSPAGHNFLDVLGGEAGGRSLDGATLTVALDVVQAWAVLITVGFTLVLFLFLAFCVCARKDDGYDDYDLTQEITTVKVCHDGGENGLGSYPRLNGSNILKGGSDDASQASSRCTLKRELPAIPLSAQPDAGGTECNVERTQSQHSSDLYAAVGEVDGEYRWSKDVEWMY</sequence>
<evidence type="ECO:0000313" key="3">
    <source>
        <dbReference type="Proteomes" id="UP000770661"/>
    </source>
</evidence>
<proteinExistence type="predicted"/>
<name>A0A8J4Y164_CHIOP</name>
<comment type="caution">
    <text evidence="2">The sequence shown here is derived from an EMBL/GenBank/DDBJ whole genome shotgun (WGS) entry which is preliminary data.</text>
</comment>
<feature type="transmembrane region" description="Helical" evidence="1">
    <location>
        <begin position="56"/>
        <end position="78"/>
    </location>
</feature>
<keyword evidence="1" id="KW-0812">Transmembrane</keyword>
<protein>
    <submittedName>
        <fullName evidence="2">Uncharacterized protein</fullName>
    </submittedName>
</protein>
<evidence type="ECO:0000313" key="2">
    <source>
        <dbReference type="EMBL" id="KAG0715139.1"/>
    </source>
</evidence>
<organism evidence="2 3">
    <name type="scientific">Chionoecetes opilio</name>
    <name type="common">Atlantic snow crab</name>
    <name type="synonym">Cancer opilio</name>
    <dbReference type="NCBI Taxonomy" id="41210"/>
    <lineage>
        <taxon>Eukaryota</taxon>
        <taxon>Metazoa</taxon>
        <taxon>Ecdysozoa</taxon>
        <taxon>Arthropoda</taxon>
        <taxon>Crustacea</taxon>
        <taxon>Multicrustacea</taxon>
        <taxon>Malacostraca</taxon>
        <taxon>Eumalacostraca</taxon>
        <taxon>Eucarida</taxon>
        <taxon>Decapoda</taxon>
        <taxon>Pleocyemata</taxon>
        <taxon>Brachyura</taxon>
        <taxon>Eubrachyura</taxon>
        <taxon>Majoidea</taxon>
        <taxon>Majidae</taxon>
        <taxon>Chionoecetes</taxon>
    </lineage>
</organism>
<dbReference type="EMBL" id="JACEEZ010019986">
    <property type="protein sequence ID" value="KAG0715139.1"/>
    <property type="molecule type" value="Genomic_DNA"/>
</dbReference>
<keyword evidence="1" id="KW-1133">Transmembrane helix</keyword>
<dbReference type="Proteomes" id="UP000770661">
    <property type="component" value="Unassembled WGS sequence"/>
</dbReference>
<reference evidence="2" key="1">
    <citation type="submission" date="2020-07" db="EMBL/GenBank/DDBJ databases">
        <title>The High-quality genome of the commercially important snow crab, Chionoecetes opilio.</title>
        <authorList>
            <person name="Jeong J.-H."/>
            <person name="Ryu S."/>
        </authorList>
    </citation>
    <scope>NUCLEOTIDE SEQUENCE</scope>
    <source>
        <strain evidence="2">MADBK_172401_WGS</strain>
        <tissue evidence="2">Digestive gland</tissue>
    </source>
</reference>
<evidence type="ECO:0000256" key="1">
    <source>
        <dbReference type="SAM" id="Phobius"/>
    </source>
</evidence>
<keyword evidence="1" id="KW-0472">Membrane</keyword>
<keyword evidence="3" id="KW-1185">Reference proteome</keyword>
<dbReference type="AlphaFoldDB" id="A0A8J4Y164"/>
<accession>A0A8J4Y164</accession>
<dbReference type="OrthoDB" id="440385at2759"/>
<gene>
    <name evidence="2" type="ORF">GWK47_012654</name>
</gene>